<name>A0A498K2W0_MALDO</name>
<proteinExistence type="predicted"/>
<organism evidence="1 2">
    <name type="scientific">Malus domestica</name>
    <name type="common">Apple</name>
    <name type="synonym">Pyrus malus</name>
    <dbReference type="NCBI Taxonomy" id="3750"/>
    <lineage>
        <taxon>Eukaryota</taxon>
        <taxon>Viridiplantae</taxon>
        <taxon>Streptophyta</taxon>
        <taxon>Embryophyta</taxon>
        <taxon>Tracheophyta</taxon>
        <taxon>Spermatophyta</taxon>
        <taxon>Magnoliopsida</taxon>
        <taxon>eudicotyledons</taxon>
        <taxon>Gunneridae</taxon>
        <taxon>Pentapetalae</taxon>
        <taxon>rosids</taxon>
        <taxon>fabids</taxon>
        <taxon>Rosales</taxon>
        <taxon>Rosaceae</taxon>
        <taxon>Amygdaloideae</taxon>
        <taxon>Maleae</taxon>
        <taxon>Malus</taxon>
    </lineage>
</organism>
<dbReference type="Proteomes" id="UP000290289">
    <property type="component" value="Chromosome 4"/>
</dbReference>
<evidence type="ECO:0000313" key="2">
    <source>
        <dbReference type="Proteomes" id="UP000290289"/>
    </source>
</evidence>
<dbReference type="EMBL" id="RDQH01000330">
    <property type="protein sequence ID" value="RXI00614.1"/>
    <property type="molecule type" value="Genomic_DNA"/>
</dbReference>
<protein>
    <recommendedName>
        <fullName evidence="3">Pentatricopeptide repeat-containing protein</fullName>
    </recommendedName>
</protein>
<dbReference type="AlphaFoldDB" id="A0A498K2W0"/>
<comment type="caution">
    <text evidence="1">The sequence shown here is derived from an EMBL/GenBank/DDBJ whole genome shotgun (WGS) entry which is preliminary data.</text>
</comment>
<evidence type="ECO:0008006" key="3">
    <source>
        <dbReference type="Google" id="ProtNLM"/>
    </source>
</evidence>
<accession>A0A498K2W0</accession>
<sequence length="117" mass="13103">MDLDCLPSNCGALPCPPVFVITLNRDHTKQEDTERVPKWEADNPSPTIVAIVASYVALNDFEGVKRVLEEMETQDVEKCSWSTYSNLAAIYVNAELFDKTKQLASPQKVGRNDETLK</sequence>
<evidence type="ECO:0000313" key="1">
    <source>
        <dbReference type="EMBL" id="RXI00614.1"/>
    </source>
</evidence>
<gene>
    <name evidence="1" type="ORF">DVH24_000848</name>
</gene>
<keyword evidence="2" id="KW-1185">Reference proteome</keyword>
<reference evidence="1 2" key="1">
    <citation type="submission" date="2018-10" db="EMBL/GenBank/DDBJ databases">
        <title>A high-quality apple genome assembly.</title>
        <authorList>
            <person name="Hu J."/>
        </authorList>
    </citation>
    <scope>NUCLEOTIDE SEQUENCE [LARGE SCALE GENOMIC DNA]</scope>
    <source>
        <strain evidence="2">cv. HFTH1</strain>
        <tissue evidence="1">Young leaf</tissue>
    </source>
</reference>